<comment type="caution">
    <text evidence="8">The sequence shown here is derived from an EMBL/GenBank/DDBJ whole genome shotgun (WGS) entry which is preliminary data.</text>
</comment>
<comment type="function">
    <text evidence="6">Quinone reductase that provides resistance to thiol-specific stress caused by electrophilic quinones.</text>
</comment>
<evidence type="ECO:0000313" key="9">
    <source>
        <dbReference type="Proteomes" id="UP000606935"/>
    </source>
</evidence>
<dbReference type="EMBL" id="BMLS01000008">
    <property type="protein sequence ID" value="GGO74107.1"/>
    <property type="molecule type" value="Genomic_DNA"/>
</dbReference>
<comment type="similarity">
    <text evidence="6">Belongs to the azoreductase type 1 family.</text>
</comment>
<sequence length="230" mass="25978">MKILRIDASVRGDDNERHSYRSISRQLGNALMERLRVNEIHHEIKLRDVGKTPPAFIDEAWLAACFTPLEKRTAEQQQTLALSDQLFDELAWADVLLITTPMYNYGMPAALKAWIDQVSRVNKTFSFDLARGDFPIAPLLSGKQLILLSSTGEFGFEAGGVREQMNHLAPHIRALSPYLGVEQIEEVQVQYQEFDDARHQASLRQGFALTVEIADRLSNSAFSYREKASA</sequence>
<protein>
    <recommendedName>
        <fullName evidence="6">FMN dependent NADH:quinone oxidoreductase</fullName>
        <ecNumber evidence="6">1.6.5.-</ecNumber>
    </recommendedName>
    <alternativeName>
        <fullName evidence="6">Azo-dye reductase</fullName>
    </alternativeName>
    <alternativeName>
        <fullName evidence="6">FMN-dependent NADH-azo compound oxidoreductase</fullName>
    </alternativeName>
    <alternativeName>
        <fullName evidence="6">FMN-dependent NADH-azoreductase</fullName>
        <ecNumber evidence="6">1.7.1.17</ecNumber>
    </alternativeName>
</protein>
<reference evidence="8" key="1">
    <citation type="journal article" date="2014" name="Int. J. Syst. Evol. Microbiol.">
        <title>Complete genome sequence of Corynebacterium casei LMG S-19264T (=DSM 44701T), isolated from a smear-ripened cheese.</title>
        <authorList>
            <consortium name="US DOE Joint Genome Institute (JGI-PGF)"/>
            <person name="Walter F."/>
            <person name="Albersmeier A."/>
            <person name="Kalinowski J."/>
            <person name="Ruckert C."/>
        </authorList>
    </citation>
    <scope>NUCLEOTIDE SEQUENCE</scope>
    <source>
        <strain evidence="8">CGMCC 1.7086</strain>
    </source>
</reference>
<dbReference type="RefSeq" id="WP_188698586.1">
    <property type="nucleotide sequence ID" value="NZ_BMLS01000008.1"/>
</dbReference>
<keyword evidence="2 6" id="KW-0288">FMN</keyword>
<keyword evidence="4 6" id="KW-0520">NAD</keyword>
<proteinExistence type="inferred from homology"/>
<evidence type="ECO:0000256" key="1">
    <source>
        <dbReference type="ARBA" id="ARBA00022630"/>
    </source>
</evidence>
<name>A0A917Z501_9ALTE</name>
<evidence type="ECO:0000256" key="5">
    <source>
        <dbReference type="ARBA" id="ARBA00048542"/>
    </source>
</evidence>
<dbReference type="AlphaFoldDB" id="A0A917Z501"/>
<dbReference type="GO" id="GO:0009055">
    <property type="term" value="F:electron transfer activity"/>
    <property type="evidence" value="ECO:0007669"/>
    <property type="project" value="UniProtKB-UniRule"/>
</dbReference>
<comment type="caution">
    <text evidence="6">Lacks conserved residue(s) required for the propagation of feature annotation.</text>
</comment>
<accession>A0A917Z501</accession>
<feature type="binding site" evidence="6">
    <location>
        <begin position="22"/>
        <end position="24"/>
    </location>
    <ligand>
        <name>FMN</name>
        <dbReference type="ChEBI" id="CHEBI:58210"/>
    </ligand>
</feature>
<dbReference type="Proteomes" id="UP000606935">
    <property type="component" value="Unassembled WGS sequence"/>
</dbReference>
<dbReference type="PANTHER" id="PTHR43741:SF4">
    <property type="entry name" value="FMN-DEPENDENT NADH:QUINONE OXIDOREDUCTASE"/>
    <property type="match status" value="1"/>
</dbReference>
<evidence type="ECO:0000256" key="6">
    <source>
        <dbReference type="HAMAP-Rule" id="MF_01216"/>
    </source>
</evidence>
<dbReference type="InterPro" id="IPR029039">
    <property type="entry name" value="Flavoprotein-like_sf"/>
</dbReference>
<feature type="domain" description="Flavodoxin-like fold" evidence="7">
    <location>
        <begin position="1"/>
        <end position="198"/>
    </location>
</feature>
<keyword evidence="1 6" id="KW-0285">Flavoprotein</keyword>
<dbReference type="GO" id="GO:0016652">
    <property type="term" value="F:oxidoreductase activity, acting on NAD(P)H as acceptor"/>
    <property type="evidence" value="ECO:0007669"/>
    <property type="project" value="UniProtKB-UniRule"/>
</dbReference>
<dbReference type="SUPFAM" id="SSF52218">
    <property type="entry name" value="Flavoproteins"/>
    <property type="match status" value="1"/>
</dbReference>
<feature type="binding site" evidence="6">
    <location>
        <position position="9"/>
    </location>
    <ligand>
        <name>FMN</name>
        <dbReference type="ChEBI" id="CHEBI:58210"/>
    </ligand>
</feature>
<comment type="cofactor">
    <cofactor evidence="6">
        <name>FMN</name>
        <dbReference type="ChEBI" id="CHEBI:58210"/>
    </cofactor>
    <text evidence="6">Binds 1 FMN per subunit.</text>
</comment>
<keyword evidence="9" id="KW-1185">Reference proteome</keyword>
<reference evidence="8" key="2">
    <citation type="submission" date="2020-09" db="EMBL/GenBank/DDBJ databases">
        <authorList>
            <person name="Sun Q."/>
            <person name="Zhou Y."/>
        </authorList>
    </citation>
    <scope>NUCLEOTIDE SEQUENCE</scope>
    <source>
        <strain evidence="8">CGMCC 1.7086</strain>
    </source>
</reference>
<gene>
    <name evidence="6 8" type="primary">azoR</name>
    <name evidence="8" type="ORF">GCM10010982_36140</name>
</gene>
<dbReference type="PANTHER" id="PTHR43741">
    <property type="entry name" value="FMN-DEPENDENT NADH-AZOREDUCTASE 1"/>
    <property type="match status" value="1"/>
</dbReference>
<comment type="subunit">
    <text evidence="6">Homodimer.</text>
</comment>
<dbReference type="GO" id="GO:0010181">
    <property type="term" value="F:FMN binding"/>
    <property type="evidence" value="ECO:0007669"/>
    <property type="project" value="UniProtKB-UniRule"/>
</dbReference>
<evidence type="ECO:0000256" key="2">
    <source>
        <dbReference type="ARBA" id="ARBA00022643"/>
    </source>
</evidence>
<dbReference type="EC" id="1.6.5.-" evidence="6"/>
<dbReference type="Pfam" id="PF02525">
    <property type="entry name" value="Flavodoxin_2"/>
    <property type="match status" value="1"/>
</dbReference>
<dbReference type="Gene3D" id="3.40.50.360">
    <property type="match status" value="1"/>
</dbReference>
<dbReference type="InterPro" id="IPR023048">
    <property type="entry name" value="NADH:quinone_OxRdtase_FMN_depd"/>
</dbReference>
<evidence type="ECO:0000313" key="8">
    <source>
        <dbReference type="EMBL" id="GGO74107.1"/>
    </source>
</evidence>
<dbReference type="GO" id="GO:0016655">
    <property type="term" value="F:oxidoreductase activity, acting on NAD(P)H, quinone or similar compound as acceptor"/>
    <property type="evidence" value="ECO:0007669"/>
    <property type="project" value="InterPro"/>
</dbReference>
<comment type="function">
    <text evidence="6">Also exhibits azoreductase activity. Catalyzes the reductive cleavage of the azo bond in aromatic azo compounds to the corresponding amines.</text>
</comment>
<comment type="catalytic activity">
    <reaction evidence="6">
        <text>2 a quinone + NADH + H(+) = 2 a 1,4-benzosemiquinone + NAD(+)</text>
        <dbReference type="Rhea" id="RHEA:65952"/>
        <dbReference type="ChEBI" id="CHEBI:15378"/>
        <dbReference type="ChEBI" id="CHEBI:57540"/>
        <dbReference type="ChEBI" id="CHEBI:57945"/>
        <dbReference type="ChEBI" id="CHEBI:132124"/>
        <dbReference type="ChEBI" id="CHEBI:134225"/>
    </reaction>
</comment>
<dbReference type="InterPro" id="IPR050104">
    <property type="entry name" value="FMN-dep_NADH:Q_OxRdtase_AzoR1"/>
</dbReference>
<dbReference type="HAMAP" id="MF_01216">
    <property type="entry name" value="Azoreductase_type1"/>
    <property type="match status" value="1"/>
</dbReference>
<dbReference type="EC" id="1.7.1.17" evidence="6"/>
<organism evidence="8 9">
    <name type="scientific">Bowmanella pacifica</name>
    <dbReference type="NCBI Taxonomy" id="502051"/>
    <lineage>
        <taxon>Bacteria</taxon>
        <taxon>Pseudomonadati</taxon>
        <taxon>Pseudomonadota</taxon>
        <taxon>Gammaproteobacteria</taxon>
        <taxon>Alteromonadales</taxon>
        <taxon>Alteromonadaceae</taxon>
        <taxon>Bowmanella</taxon>
    </lineage>
</organism>
<dbReference type="InterPro" id="IPR003680">
    <property type="entry name" value="Flavodoxin_fold"/>
</dbReference>
<evidence type="ECO:0000256" key="3">
    <source>
        <dbReference type="ARBA" id="ARBA00023002"/>
    </source>
</evidence>
<evidence type="ECO:0000256" key="4">
    <source>
        <dbReference type="ARBA" id="ARBA00023027"/>
    </source>
</evidence>
<keyword evidence="3 6" id="KW-0560">Oxidoreductase</keyword>
<evidence type="ECO:0000259" key="7">
    <source>
        <dbReference type="Pfam" id="PF02525"/>
    </source>
</evidence>
<comment type="catalytic activity">
    <reaction evidence="5">
        <text>N,N-dimethyl-1,4-phenylenediamine + anthranilate + 2 NAD(+) = 2-(4-dimethylaminophenyl)diazenylbenzoate + 2 NADH + 2 H(+)</text>
        <dbReference type="Rhea" id="RHEA:55872"/>
        <dbReference type="ChEBI" id="CHEBI:15378"/>
        <dbReference type="ChEBI" id="CHEBI:15783"/>
        <dbReference type="ChEBI" id="CHEBI:16567"/>
        <dbReference type="ChEBI" id="CHEBI:57540"/>
        <dbReference type="ChEBI" id="CHEBI:57945"/>
        <dbReference type="ChEBI" id="CHEBI:71579"/>
        <dbReference type="EC" id="1.7.1.17"/>
    </reaction>
    <physiologicalReaction direction="right-to-left" evidence="5">
        <dbReference type="Rhea" id="RHEA:55874"/>
    </physiologicalReaction>
</comment>